<dbReference type="InterPro" id="IPR005182">
    <property type="entry name" value="YdbS-like_PH"/>
</dbReference>
<reference evidence="4 5" key="1">
    <citation type="submission" date="2018-06" db="EMBL/GenBank/DDBJ databases">
        <authorList>
            <consortium name="Pathogen Informatics"/>
            <person name="Doyle S."/>
        </authorList>
    </citation>
    <scope>NUCLEOTIDE SEQUENCE [LARGE SCALE GENOMIC DNA]</scope>
    <source>
        <strain evidence="4 5">NCTC12413</strain>
    </source>
</reference>
<dbReference type="STRING" id="1212545.SARL_01145"/>
<dbReference type="RefSeq" id="WP_021459211.1">
    <property type="nucleotide sequence ID" value="NZ_AP019698.1"/>
</dbReference>
<keyword evidence="1" id="KW-1133">Transmembrane helix</keyword>
<name>A0A2T7BS22_9STAP</name>
<keyword evidence="1" id="KW-0812">Transmembrane</keyword>
<dbReference type="OrthoDB" id="1750577at2"/>
<dbReference type="AlphaFoldDB" id="A0A2T7BS22"/>
<keyword evidence="6" id="KW-1185">Reference proteome</keyword>
<feature type="transmembrane region" description="Helical" evidence="1">
    <location>
        <begin position="20"/>
        <end position="43"/>
    </location>
</feature>
<dbReference type="Pfam" id="PF03703">
    <property type="entry name" value="bPH_2"/>
    <property type="match status" value="1"/>
</dbReference>
<accession>A0A2T7BS22</accession>
<evidence type="ECO:0000256" key="1">
    <source>
        <dbReference type="SAM" id="Phobius"/>
    </source>
</evidence>
<feature type="transmembrane region" description="Helical" evidence="1">
    <location>
        <begin position="49"/>
        <end position="71"/>
    </location>
</feature>
<keyword evidence="1" id="KW-0472">Membrane</keyword>
<gene>
    <name evidence="4" type="ORF">NCTC12413_00847</name>
    <name evidence="3" type="ORF">SAR03_23350</name>
</gene>
<evidence type="ECO:0000313" key="6">
    <source>
        <dbReference type="Proteomes" id="UP000321598"/>
    </source>
</evidence>
<evidence type="ECO:0000313" key="4">
    <source>
        <dbReference type="EMBL" id="SUJ14639.1"/>
    </source>
</evidence>
<sequence>MNNYKRMDEKSMRVMGIKSLIFSVSFITAALIFLIIEVLWLDFFSFPVIFWIVFSVCILGILNFIINGVVIPRYRFKNFKYQLIDDELKIQSGLWFITTQSIPLFRIQNVDTYEGIIMRKYHLANIILSTAGGNAQIMLITKDQAELLKQHIKAPMK</sequence>
<proteinExistence type="predicted"/>
<organism evidence="4 5">
    <name type="scientific">Staphylococcus arlettae</name>
    <dbReference type="NCBI Taxonomy" id="29378"/>
    <lineage>
        <taxon>Bacteria</taxon>
        <taxon>Bacillati</taxon>
        <taxon>Bacillota</taxon>
        <taxon>Bacilli</taxon>
        <taxon>Bacillales</taxon>
        <taxon>Staphylococcaceae</taxon>
        <taxon>Staphylococcus</taxon>
    </lineage>
</organism>
<reference evidence="3 6" key="2">
    <citation type="submission" date="2019-07" db="EMBL/GenBank/DDBJ databases">
        <title>Whole genome shotgun sequence of Staphylococcus arlettae NBRC 109765.</title>
        <authorList>
            <person name="Hosoyama A."/>
            <person name="Uohara A."/>
            <person name="Ohji S."/>
            <person name="Ichikawa N."/>
        </authorList>
    </citation>
    <scope>NUCLEOTIDE SEQUENCE [LARGE SCALE GENOMIC DNA]</scope>
    <source>
        <strain evidence="3 6">NBRC 109765</strain>
    </source>
</reference>
<dbReference type="GeneID" id="97287193"/>
<dbReference type="PANTHER" id="PTHR34473">
    <property type="entry name" value="UPF0699 TRANSMEMBRANE PROTEIN YDBS"/>
    <property type="match status" value="1"/>
</dbReference>
<evidence type="ECO:0000313" key="5">
    <source>
        <dbReference type="Proteomes" id="UP000254956"/>
    </source>
</evidence>
<evidence type="ECO:0000259" key="2">
    <source>
        <dbReference type="Pfam" id="PF03703"/>
    </source>
</evidence>
<dbReference type="PANTHER" id="PTHR34473:SF2">
    <property type="entry name" value="UPF0699 TRANSMEMBRANE PROTEIN YDBT"/>
    <property type="match status" value="1"/>
</dbReference>
<feature type="domain" description="YdbS-like PH" evidence="2">
    <location>
        <begin position="77"/>
        <end position="152"/>
    </location>
</feature>
<dbReference type="Proteomes" id="UP000254956">
    <property type="component" value="Unassembled WGS sequence"/>
</dbReference>
<protein>
    <submittedName>
        <fullName evidence="3">Membrane protein</fullName>
    </submittedName>
    <submittedName>
        <fullName evidence="4">Membrane spanning protein</fullName>
    </submittedName>
</protein>
<evidence type="ECO:0000313" key="3">
    <source>
        <dbReference type="EMBL" id="GEQ01298.1"/>
    </source>
</evidence>
<dbReference type="EMBL" id="UGZE01000001">
    <property type="protein sequence ID" value="SUJ14639.1"/>
    <property type="molecule type" value="Genomic_DNA"/>
</dbReference>
<dbReference type="EMBL" id="BKAV01000032">
    <property type="protein sequence ID" value="GEQ01298.1"/>
    <property type="molecule type" value="Genomic_DNA"/>
</dbReference>
<dbReference type="Proteomes" id="UP000321598">
    <property type="component" value="Unassembled WGS sequence"/>
</dbReference>